<proteinExistence type="predicted"/>
<sequence>MLGQQLTGPALVAGLQMATRGLEDAVVVAARPVDVPCGGYRANPGDGQPGHHGLFRAGVNLPSISETALHASSRLGFPTNEALQRAWFGKRFVVIPFNHNATNSAHWTIGIFDRHLAHMLLWDTQLVEIDRYEARLRHALRMMQVILSYNSQPYNFAFSAMPVSRQLQDWECGLLCLEIVRQTLRGHVGLRYNQICEIMLVRRLRGLQEPFCAPELRLCDWLPEPWTWEEGEEAYDAQLAKIKGSWRLWTMEEIGLWDCRVWMTGGKRTVRPMGIRSGAILPWWLPPHPDANAVPNTTPNGLLRARWTQRGGRHYIKHHGAVLVDGWARSRLIKVPEAQNDREALADLGHARTRGWVVDGSRVRRVDGEADIRALGRAEAIAAAAAGECISLVSTPAPSPAAICLGREASMSSAKEGSDVSDIVSDLSLNDTITQAHAVNGNEMEDIQPTGPTQRVDVNSTGVVDQAIPICQLGATQQPLIDMQARMVIEQWPVDRDGGREMVVDLRRDLGLRPAADASTQFLGDGRGWVTVLPYGIYNLEDLKRIVDVAESG</sequence>
<accession>A0A8H4LBH5</accession>
<organism evidence="1 2">
    <name type="scientific">Fusarium albosuccineum</name>
    <dbReference type="NCBI Taxonomy" id="1237068"/>
    <lineage>
        <taxon>Eukaryota</taxon>
        <taxon>Fungi</taxon>
        <taxon>Dikarya</taxon>
        <taxon>Ascomycota</taxon>
        <taxon>Pezizomycotina</taxon>
        <taxon>Sordariomycetes</taxon>
        <taxon>Hypocreomycetidae</taxon>
        <taxon>Hypocreales</taxon>
        <taxon>Nectriaceae</taxon>
        <taxon>Fusarium</taxon>
        <taxon>Fusarium decemcellulare species complex</taxon>
    </lineage>
</organism>
<reference evidence="1 2" key="1">
    <citation type="submission" date="2020-01" db="EMBL/GenBank/DDBJ databases">
        <title>Identification and distribution of gene clusters putatively required for synthesis of sphingolipid metabolism inhibitors in phylogenetically diverse species of the filamentous fungus Fusarium.</title>
        <authorList>
            <person name="Kim H.-S."/>
            <person name="Busman M."/>
            <person name="Brown D.W."/>
            <person name="Divon H."/>
            <person name="Uhlig S."/>
            <person name="Proctor R.H."/>
        </authorList>
    </citation>
    <scope>NUCLEOTIDE SEQUENCE [LARGE SCALE GENOMIC DNA]</scope>
    <source>
        <strain evidence="1 2">NRRL 20459</strain>
    </source>
</reference>
<dbReference type="AlphaFoldDB" id="A0A8H4LBH5"/>
<gene>
    <name evidence="1" type="ORF">FALBO_7390</name>
</gene>
<dbReference type="EMBL" id="JAADYS010000984">
    <property type="protein sequence ID" value="KAF4465756.1"/>
    <property type="molecule type" value="Genomic_DNA"/>
</dbReference>
<protein>
    <recommendedName>
        <fullName evidence="3">Ubiquitin-like protease family profile domain-containing protein</fullName>
    </recommendedName>
</protein>
<dbReference type="SUPFAM" id="SSF54001">
    <property type="entry name" value="Cysteine proteinases"/>
    <property type="match status" value="1"/>
</dbReference>
<dbReference type="OrthoDB" id="5146350at2759"/>
<evidence type="ECO:0000313" key="1">
    <source>
        <dbReference type="EMBL" id="KAF4465756.1"/>
    </source>
</evidence>
<dbReference type="Gene3D" id="3.40.395.10">
    <property type="entry name" value="Adenoviral Proteinase, Chain A"/>
    <property type="match status" value="1"/>
</dbReference>
<name>A0A8H4LBH5_9HYPO</name>
<evidence type="ECO:0008006" key="3">
    <source>
        <dbReference type="Google" id="ProtNLM"/>
    </source>
</evidence>
<evidence type="ECO:0000313" key="2">
    <source>
        <dbReference type="Proteomes" id="UP000554235"/>
    </source>
</evidence>
<comment type="caution">
    <text evidence="1">The sequence shown here is derived from an EMBL/GenBank/DDBJ whole genome shotgun (WGS) entry which is preliminary data.</text>
</comment>
<keyword evidence="2" id="KW-1185">Reference proteome</keyword>
<dbReference type="Proteomes" id="UP000554235">
    <property type="component" value="Unassembled WGS sequence"/>
</dbReference>
<dbReference type="InterPro" id="IPR038765">
    <property type="entry name" value="Papain-like_cys_pep_sf"/>
</dbReference>